<organism evidence="5 6">
    <name type="scientific">Pseudooceanicola nitratireducens</name>
    <dbReference type="NCBI Taxonomy" id="517719"/>
    <lineage>
        <taxon>Bacteria</taxon>
        <taxon>Pseudomonadati</taxon>
        <taxon>Pseudomonadota</taxon>
        <taxon>Alphaproteobacteria</taxon>
        <taxon>Rhodobacterales</taxon>
        <taxon>Paracoccaceae</taxon>
        <taxon>Pseudooceanicola</taxon>
    </lineage>
</organism>
<dbReference type="InterPro" id="IPR013815">
    <property type="entry name" value="ATP_grasp_subdomain_1"/>
</dbReference>
<evidence type="ECO:0000256" key="3">
    <source>
        <dbReference type="PROSITE-ProRule" id="PRU00409"/>
    </source>
</evidence>
<name>A0A1I1NWB6_9RHOB</name>
<dbReference type="PROSITE" id="PS50975">
    <property type="entry name" value="ATP_GRASP"/>
    <property type="match status" value="1"/>
</dbReference>
<dbReference type="InterPro" id="IPR011761">
    <property type="entry name" value="ATP-grasp"/>
</dbReference>
<dbReference type="Pfam" id="PF13380">
    <property type="entry name" value="CoA_binding_2"/>
    <property type="match status" value="1"/>
</dbReference>
<dbReference type="GO" id="GO:0005524">
    <property type="term" value="F:ATP binding"/>
    <property type="evidence" value="ECO:0007669"/>
    <property type="project" value="UniProtKB-UniRule"/>
</dbReference>
<keyword evidence="3" id="KW-0067">ATP-binding</keyword>
<dbReference type="Proteomes" id="UP000231644">
    <property type="component" value="Unassembled WGS sequence"/>
</dbReference>
<dbReference type="PANTHER" id="PTHR42793:SF4">
    <property type="entry name" value="BLL6376 PROTEIN"/>
    <property type="match status" value="1"/>
</dbReference>
<dbReference type="AlphaFoldDB" id="A0A1I1NWB6"/>
<evidence type="ECO:0000256" key="2">
    <source>
        <dbReference type="ARBA" id="ARBA00060888"/>
    </source>
</evidence>
<proteinExistence type="inferred from homology"/>
<dbReference type="InterPro" id="IPR032875">
    <property type="entry name" value="Succ_CoA_lig_flav_dom"/>
</dbReference>
<evidence type="ECO:0000313" key="5">
    <source>
        <dbReference type="EMBL" id="SFD01622.1"/>
    </source>
</evidence>
<comment type="similarity">
    <text evidence="2">In the N-terminal section; belongs to the acetate CoA ligase alpha subunit family.</text>
</comment>
<dbReference type="FunFam" id="3.30.1490.20:FF:000020">
    <property type="entry name" value="Protein lysine acetyltransferase"/>
    <property type="match status" value="1"/>
</dbReference>
<dbReference type="Gene3D" id="3.30.470.20">
    <property type="entry name" value="ATP-grasp fold, B domain"/>
    <property type="match status" value="1"/>
</dbReference>
<dbReference type="Gene3D" id="3.40.50.261">
    <property type="entry name" value="Succinyl-CoA synthetase domains"/>
    <property type="match status" value="2"/>
</dbReference>
<sequence>MTQHSAASLGAFFAPRAIAVIGASDNPTRIGGRPVDFCKAAGFDGPIYPVNPTRDTVQGLKAWPDIEAIEGEVDLAVLAIPAARAEETLEACGRKGVKAAVIFSAGFSEVGEEGRAAQDRLLAIAARYGMRILGPNCLGCYSSASGACATFTTGLEGGMPRRGGIGLITQSGAYGTHLLSMAKARRLGVAGWVSTGNEADISVAECLEYMVEQPEITAIGMYMEGVNDAPRLIRALSRARDLRKPVTIIKVGASEVGAAAVQSHTASLAGSDASFQAVIEQYGAVRAMTTEEMFDTLYAASVAPMPKGKRLGILTVSGGAGVLMADAAELRGMQVPAMPEASVTKLLERNPFASPRNPVDITAHALNDFDLIPENLAEMMRTGGYDAYTGFFTSWTSSPVIGPKLRDVLLQTLKGAELPFAVIGLFNDEQATAYEDQGLLTFADPSRAVTALATMAQLAEGFDRGAEGTPPVIDDTDLTGTPTDEAGAKTRLAEAGIPILPERVVGTADEAAAAAQEMGLPVVLKIVSPDIAHKTEVGGVALNLGDAKAVRDEARRMLTDIPTLCPGARIMGILVSPMAGAGVELIVGTQRDPVMGPMVMVGLGGVLTEVLEDVALAHAPVSEAQALQMLARLRGAKLLDGYRGEQPVDRAAIASVIARLSVLAAANADTIDSIEINPLLARPEGAVALDALILPVAAQDVPQDGKDKT</sequence>
<dbReference type="Pfam" id="PF13607">
    <property type="entry name" value="Succ_CoA_lig"/>
    <property type="match status" value="1"/>
</dbReference>
<dbReference type="SUPFAM" id="SSF51735">
    <property type="entry name" value="NAD(P)-binding Rossmann-fold domains"/>
    <property type="match status" value="1"/>
</dbReference>
<dbReference type="InterPro" id="IPR003781">
    <property type="entry name" value="CoA-bd"/>
</dbReference>
<dbReference type="Gene3D" id="3.30.1490.20">
    <property type="entry name" value="ATP-grasp fold, A domain"/>
    <property type="match status" value="1"/>
</dbReference>
<dbReference type="InterPro" id="IPR016102">
    <property type="entry name" value="Succinyl-CoA_synth-like"/>
</dbReference>
<feature type="domain" description="ATP-grasp" evidence="4">
    <location>
        <begin position="489"/>
        <end position="525"/>
    </location>
</feature>
<evidence type="ECO:0000259" key="4">
    <source>
        <dbReference type="PROSITE" id="PS50975"/>
    </source>
</evidence>
<keyword evidence="6" id="KW-1185">Reference proteome</keyword>
<dbReference type="Pfam" id="PF13549">
    <property type="entry name" value="ATP-grasp_5"/>
    <property type="match status" value="1"/>
</dbReference>
<dbReference type="Gene3D" id="3.40.50.720">
    <property type="entry name" value="NAD(P)-binding Rossmann-like Domain"/>
    <property type="match status" value="1"/>
</dbReference>
<evidence type="ECO:0000256" key="1">
    <source>
        <dbReference type="ARBA" id="ARBA00022532"/>
    </source>
</evidence>
<dbReference type="SUPFAM" id="SSF56059">
    <property type="entry name" value="Glutathione synthetase ATP-binding domain-like"/>
    <property type="match status" value="1"/>
</dbReference>
<dbReference type="OrthoDB" id="9807426at2"/>
<dbReference type="InterPro" id="IPR036291">
    <property type="entry name" value="NAD(P)-bd_dom_sf"/>
</dbReference>
<gene>
    <name evidence="5" type="ORF">SAMN05421762_3176</name>
</gene>
<accession>A0A1I1NWB6</accession>
<reference evidence="5 6" key="1">
    <citation type="submission" date="2016-10" db="EMBL/GenBank/DDBJ databases">
        <authorList>
            <person name="de Groot N.N."/>
        </authorList>
    </citation>
    <scope>NUCLEOTIDE SEQUENCE [LARGE SCALE GENOMIC DNA]</scope>
    <source>
        <strain evidence="5 6">DSM 29619</strain>
    </source>
</reference>
<dbReference type="EMBL" id="FOLX01000001">
    <property type="protein sequence ID" value="SFD01622.1"/>
    <property type="molecule type" value="Genomic_DNA"/>
</dbReference>
<dbReference type="GO" id="GO:0006099">
    <property type="term" value="P:tricarboxylic acid cycle"/>
    <property type="evidence" value="ECO:0007669"/>
    <property type="project" value="UniProtKB-KW"/>
</dbReference>
<keyword evidence="1" id="KW-0816">Tricarboxylic acid cycle</keyword>
<dbReference type="PANTHER" id="PTHR42793">
    <property type="entry name" value="COA BINDING DOMAIN CONTAINING PROTEIN"/>
    <property type="match status" value="1"/>
</dbReference>
<dbReference type="STRING" id="517719.SAMN05421762_3176"/>
<dbReference type="RefSeq" id="WP_093445912.1">
    <property type="nucleotide sequence ID" value="NZ_FNZG01000001.1"/>
</dbReference>
<dbReference type="SUPFAM" id="SSF52210">
    <property type="entry name" value="Succinyl-CoA synthetase domains"/>
    <property type="match status" value="2"/>
</dbReference>
<dbReference type="GO" id="GO:0046872">
    <property type="term" value="F:metal ion binding"/>
    <property type="evidence" value="ECO:0007669"/>
    <property type="project" value="InterPro"/>
</dbReference>
<dbReference type="SMART" id="SM00881">
    <property type="entry name" value="CoA_binding"/>
    <property type="match status" value="1"/>
</dbReference>
<evidence type="ECO:0000313" key="6">
    <source>
        <dbReference type="Proteomes" id="UP000231644"/>
    </source>
</evidence>
<keyword evidence="3" id="KW-0547">Nucleotide-binding</keyword>
<protein>
    <submittedName>
        <fullName evidence="5">Acyl-CoA synthetase (NDP forming)</fullName>
    </submittedName>
</protein>